<evidence type="ECO:0000313" key="3">
    <source>
        <dbReference type="WBParaSite" id="Csp11.Scaffold629.g12933.t1"/>
    </source>
</evidence>
<proteinExistence type="predicted"/>
<protein>
    <submittedName>
        <fullName evidence="3">G_PROTEIN_RECEP_F1_2 domain-containing protein</fullName>
    </submittedName>
</protein>
<dbReference type="InterPro" id="IPR053220">
    <property type="entry name" value="Nematode_rcpt-like_serp_H"/>
</dbReference>
<dbReference type="AlphaFoldDB" id="A0A1I7TY12"/>
<keyword evidence="1" id="KW-0472">Membrane</keyword>
<sequence length="112" mass="12936">MSQRTFRMQKNFLIALLIQIFVPGFLLLIPFGYEWYTILFNYYNQEYNNIVVIAESFHGLVSTIVTICVHRPYRKGVMALISRQCGLFKSGSVQEDKHYQSKATVAPVLIVV</sequence>
<dbReference type="Pfam" id="PF10318">
    <property type="entry name" value="7TM_GPCR_Srh"/>
    <property type="match status" value="1"/>
</dbReference>
<dbReference type="WBParaSite" id="Csp11.Scaffold629.g12933.t1">
    <property type="protein sequence ID" value="Csp11.Scaffold629.g12933.t1"/>
    <property type="gene ID" value="Csp11.Scaffold629.g12933"/>
</dbReference>
<feature type="transmembrane region" description="Helical" evidence="1">
    <location>
        <begin position="12"/>
        <end position="30"/>
    </location>
</feature>
<feature type="transmembrane region" description="Helical" evidence="1">
    <location>
        <begin position="50"/>
        <end position="69"/>
    </location>
</feature>
<dbReference type="PANTHER" id="PTHR22941">
    <property type="entry name" value="SERPENTINE RECEPTOR"/>
    <property type="match status" value="1"/>
</dbReference>
<name>A0A1I7TY12_9PELO</name>
<keyword evidence="1" id="KW-0812">Transmembrane</keyword>
<organism evidence="2 3">
    <name type="scientific">Caenorhabditis tropicalis</name>
    <dbReference type="NCBI Taxonomy" id="1561998"/>
    <lineage>
        <taxon>Eukaryota</taxon>
        <taxon>Metazoa</taxon>
        <taxon>Ecdysozoa</taxon>
        <taxon>Nematoda</taxon>
        <taxon>Chromadorea</taxon>
        <taxon>Rhabditida</taxon>
        <taxon>Rhabditina</taxon>
        <taxon>Rhabditomorpha</taxon>
        <taxon>Rhabditoidea</taxon>
        <taxon>Rhabditidae</taxon>
        <taxon>Peloderinae</taxon>
        <taxon>Caenorhabditis</taxon>
    </lineage>
</organism>
<evidence type="ECO:0000256" key="1">
    <source>
        <dbReference type="SAM" id="Phobius"/>
    </source>
</evidence>
<keyword evidence="2" id="KW-1185">Reference proteome</keyword>
<reference evidence="3" key="1">
    <citation type="submission" date="2016-11" db="UniProtKB">
        <authorList>
            <consortium name="WormBaseParasite"/>
        </authorList>
    </citation>
    <scope>IDENTIFICATION</scope>
</reference>
<keyword evidence="1" id="KW-1133">Transmembrane helix</keyword>
<dbReference type="SUPFAM" id="SSF81321">
    <property type="entry name" value="Family A G protein-coupled receptor-like"/>
    <property type="match status" value="1"/>
</dbReference>
<dbReference type="Proteomes" id="UP000095282">
    <property type="component" value="Unplaced"/>
</dbReference>
<dbReference type="InterPro" id="IPR019422">
    <property type="entry name" value="7TM_GPCR_serpentine_rcpt_Srh"/>
</dbReference>
<dbReference type="eggNOG" id="ENOG502TFM3">
    <property type="taxonomic scope" value="Eukaryota"/>
</dbReference>
<evidence type="ECO:0000313" key="2">
    <source>
        <dbReference type="Proteomes" id="UP000095282"/>
    </source>
</evidence>
<dbReference type="PANTHER" id="PTHR22941:SF307">
    <property type="entry name" value="SERPENTINE RECEPTOR, CLASS H"/>
    <property type="match status" value="1"/>
</dbReference>
<accession>A0A1I7TY12</accession>